<gene>
    <name evidence="1" type="ORF">Scep_012236</name>
</gene>
<accession>A0AAP0JGJ6</accession>
<comment type="caution">
    <text evidence="1">The sequence shown here is derived from an EMBL/GenBank/DDBJ whole genome shotgun (WGS) entry which is preliminary data.</text>
</comment>
<name>A0AAP0JGJ6_9MAGN</name>
<dbReference type="Proteomes" id="UP001419268">
    <property type="component" value="Unassembled WGS sequence"/>
</dbReference>
<protein>
    <submittedName>
        <fullName evidence="1">Uncharacterized protein</fullName>
    </submittedName>
</protein>
<evidence type="ECO:0000313" key="1">
    <source>
        <dbReference type="EMBL" id="KAK9132708.1"/>
    </source>
</evidence>
<evidence type="ECO:0000313" key="2">
    <source>
        <dbReference type="Proteomes" id="UP001419268"/>
    </source>
</evidence>
<organism evidence="1 2">
    <name type="scientific">Stephania cephalantha</name>
    <dbReference type="NCBI Taxonomy" id="152367"/>
    <lineage>
        <taxon>Eukaryota</taxon>
        <taxon>Viridiplantae</taxon>
        <taxon>Streptophyta</taxon>
        <taxon>Embryophyta</taxon>
        <taxon>Tracheophyta</taxon>
        <taxon>Spermatophyta</taxon>
        <taxon>Magnoliopsida</taxon>
        <taxon>Ranunculales</taxon>
        <taxon>Menispermaceae</taxon>
        <taxon>Menispermoideae</taxon>
        <taxon>Cissampelideae</taxon>
        <taxon>Stephania</taxon>
    </lineage>
</organism>
<sequence length="105" mass="12187">MYEGNPAMDSSYPHNYGRFEDSHYYNVNGVDKSEKPQIKSEEYQPLVLVQQPTFPCTFVTPYKGVEVRERSQIFYTADTFVLDDPDVTYSCDMLHLTFIGGLEQR</sequence>
<reference evidence="1 2" key="1">
    <citation type="submission" date="2024-01" db="EMBL/GenBank/DDBJ databases">
        <title>Genome assemblies of Stephania.</title>
        <authorList>
            <person name="Yang L."/>
        </authorList>
    </citation>
    <scope>NUCLEOTIDE SEQUENCE [LARGE SCALE GENOMIC DNA]</scope>
    <source>
        <strain evidence="1">JXDWG</strain>
        <tissue evidence="1">Leaf</tissue>
    </source>
</reference>
<dbReference type="EMBL" id="JBBNAG010000005">
    <property type="protein sequence ID" value="KAK9132708.1"/>
    <property type="molecule type" value="Genomic_DNA"/>
</dbReference>
<keyword evidence="2" id="KW-1185">Reference proteome</keyword>
<dbReference type="AlphaFoldDB" id="A0AAP0JGJ6"/>
<proteinExistence type="predicted"/>